<accession>A0A6M8HQR3</accession>
<organism evidence="2 3">
    <name type="scientific">Lichenicola cladoniae</name>
    <dbReference type="NCBI Taxonomy" id="1484109"/>
    <lineage>
        <taxon>Bacteria</taxon>
        <taxon>Pseudomonadati</taxon>
        <taxon>Pseudomonadota</taxon>
        <taxon>Alphaproteobacteria</taxon>
        <taxon>Acetobacterales</taxon>
        <taxon>Acetobacteraceae</taxon>
        <taxon>Lichenicola</taxon>
    </lineage>
</organism>
<dbReference type="InterPro" id="IPR025227">
    <property type="entry name" value="DUF4169"/>
</dbReference>
<dbReference type="AlphaFoldDB" id="A0A6M8HQR3"/>
<reference evidence="2 3" key="1">
    <citation type="journal article" date="2014" name="World J. Microbiol. Biotechnol.">
        <title>Biodiversity and physiological characteristics of Antarctic and Arctic lichens-associated bacteria.</title>
        <authorList>
            <person name="Lee Y.M."/>
            <person name="Kim E.H."/>
            <person name="Lee H.K."/>
            <person name="Hong S.G."/>
        </authorList>
    </citation>
    <scope>NUCLEOTIDE SEQUENCE [LARGE SCALE GENOMIC DNA]</scope>
    <source>
        <strain evidence="2 3">PAMC 26569</strain>
    </source>
</reference>
<proteinExistence type="predicted"/>
<keyword evidence="3" id="KW-1185">Reference proteome</keyword>
<dbReference type="Proteomes" id="UP000500767">
    <property type="component" value="Chromosome"/>
</dbReference>
<sequence>MGDIVNLRTHRRQRARKQDAQQAADNRSRFGRTPAQIARDEADAARGKALLDGARIDPDPVATGE</sequence>
<dbReference type="KEGG" id="lck:HN018_12175"/>
<protein>
    <submittedName>
        <fullName evidence="2">DUF4169 family protein</fullName>
    </submittedName>
</protein>
<dbReference type="EMBL" id="CP053708">
    <property type="protein sequence ID" value="QKE90692.1"/>
    <property type="molecule type" value="Genomic_DNA"/>
</dbReference>
<evidence type="ECO:0000256" key="1">
    <source>
        <dbReference type="SAM" id="MobiDB-lite"/>
    </source>
</evidence>
<evidence type="ECO:0000313" key="3">
    <source>
        <dbReference type="Proteomes" id="UP000500767"/>
    </source>
</evidence>
<dbReference type="Pfam" id="PF13770">
    <property type="entry name" value="DUF4169"/>
    <property type="match status" value="1"/>
</dbReference>
<evidence type="ECO:0000313" key="2">
    <source>
        <dbReference type="EMBL" id="QKE90692.1"/>
    </source>
</evidence>
<dbReference type="RefSeq" id="WP_171835643.1">
    <property type="nucleotide sequence ID" value="NZ_CP053708.1"/>
</dbReference>
<name>A0A6M8HQR3_9PROT</name>
<gene>
    <name evidence="2" type="ORF">HN018_12175</name>
</gene>
<feature type="region of interest" description="Disordered" evidence="1">
    <location>
        <begin position="1"/>
        <end position="65"/>
    </location>
</feature>